<gene>
    <name evidence="1" type="ORF">HMPREF9321_0937</name>
</gene>
<reference evidence="1 2" key="1">
    <citation type="submission" date="2010-08" db="EMBL/GenBank/DDBJ databases">
        <authorList>
            <person name="Durkin A.S."/>
            <person name="Madupu R."/>
            <person name="Torralba M."/>
            <person name="Gillis M."/>
            <person name="Methe B."/>
            <person name="Sutton G."/>
            <person name="Nelson K.E."/>
        </authorList>
    </citation>
    <scope>NUCLEOTIDE SEQUENCE [LARGE SCALE GENOMIC DNA]</scope>
    <source>
        <strain evidence="1 2">ACS-049-V-Sch6</strain>
    </source>
</reference>
<sequence length="54" mass="6361">MKKRNKNKNKNKNIPILLADDSQYADLPVTKNPDNIITEEEQKQIDEIQKKYGF</sequence>
<organism evidence="1 2">
    <name type="scientific">Veillonella atypica ACS-049-V-Sch6</name>
    <dbReference type="NCBI Taxonomy" id="866776"/>
    <lineage>
        <taxon>Bacteria</taxon>
        <taxon>Bacillati</taxon>
        <taxon>Bacillota</taxon>
        <taxon>Negativicutes</taxon>
        <taxon>Veillonellales</taxon>
        <taxon>Veillonellaceae</taxon>
        <taxon>Veillonella</taxon>
    </lineage>
</organism>
<comment type="caution">
    <text evidence="1">The sequence shown here is derived from an EMBL/GenBank/DDBJ whole genome shotgun (WGS) entry which is preliminary data.</text>
</comment>
<dbReference type="AlphaFoldDB" id="E1L4E3"/>
<accession>E1L4E3</accession>
<protein>
    <submittedName>
        <fullName evidence="1">Uncharacterized protein</fullName>
    </submittedName>
</protein>
<dbReference type="EMBL" id="AEDR01000011">
    <property type="protein sequence ID" value="EFL56803.1"/>
    <property type="molecule type" value="Genomic_DNA"/>
</dbReference>
<evidence type="ECO:0000313" key="1">
    <source>
        <dbReference type="EMBL" id="EFL56803.1"/>
    </source>
</evidence>
<dbReference type="Proteomes" id="UP000004211">
    <property type="component" value="Unassembled WGS sequence"/>
</dbReference>
<evidence type="ECO:0000313" key="2">
    <source>
        <dbReference type="Proteomes" id="UP000004211"/>
    </source>
</evidence>
<proteinExistence type="predicted"/>
<dbReference type="RefSeq" id="WP_005375679.1">
    <property type="nucleotide sequence ID" value="NZ_AEDR01000011.1"/>
</dbReference>
<name>E1L4E3_9FIRM</name>